<dbReference type="PANTHER" id="PTHR34475">
    <property type="match status" value="1"/>
</dbReference>
<dbReference type="InterPro" id="IPR050400">
    <property type="entry name" value="Bact_Cytoskel_RodZ"/>
</dbReference>
<dbReference type="EMBL" id="SJDU01000102">
    <property type="protein sequence ID" value="TKZ35432.1"/>
    <property type="molecule type" value="Genomic_DNA"/>
</dbReference>
<proteinExistence type="predicted"/>
<protein>
    <submittedName>
        <fullName evidence="3">Helix-turn-helix domain-containing protein</fullName>
    </submittedName>
</protein>
<dbReference type="PROSITE" id="PS50943">
    <property type="entry name" value="HTH_CROC1"/>
    <property type="match status" value="1"/>
</dbReference>
<dbReference type="Gene3D" id="1.10.260.40">
    <property type="entry name" value="lambda repressor-like DNA-binding domains"/>
    <property type="match status" value="1"/>
</dbReference>
<dbReference type="CDD" id="cd00093">
    <property type="entry name" value="HTH_XRE"/>
    <property type="match status" value="1"/>
</dbReference>
<feature type="domain" description="HTH cro/C1-type" evidence="2">
    <location>
        <begin position="8"/>
        <end position="37"/>
    </location>
</feature>
<keyword evidence="1" id="KW-0812">Transmembrane</keyword>
<dbReference type="InterPro" id="IPR010982">
    <property type="entry name" value="Lambda_DNA-bd_dom_sf"/>
</dbReference>
<keyword evidence="1" id="KW-1133">Transmembrane helix</keyword>
<dbReference type="PANTHER" id="PTHR34475:SF1">
    <property type="entry name" value="CYTOSKELETON PROTEIN RODZ"/>
    <property type="match status" value="1"/>
</dbReference>
<gene>
    <name evidence="3" type="ORF">EZH24_05300</name>
</gene>
<organism evidence="3 4">
    <name type="scientific">Brachyspira catarrhinii</name>
    <dbReference type="NCBI Taxonomy" id="2528966"/>
    <lineage>
        <taxon>Bacteria</taxon>
        <taxon>Pseudomonadati</taxon>
        <taxon>Spirochaetota</taxon>
        <taxon>Spirochaetia</taxon>
        <taxon>Brachyspirales</taxon>
        <taxon>Brachyspiraceae</taxon>
        <taxon>Brachyspira</taxon>
    </lineage>
</organism>
<dbReference type="InterPro" id="IPR001387">
    <property type="entry name" value="Cro/C1-type_HTH"/>
</dbReference>
<name>A0ABY2TRF2_9SPIR</name>
<dbReference type="Pfam" id="PF13413">
    <property type="entry name" value="HTH_25"/>
    <property type="match status" value="1"/>
</dbReference>
<reference evidence="3 4" key="1">
    <citation type="journal article" date="2019" name="Anaerobe">
        <title>Brachyspira catarrhinii sp. nov., an anaerobic intestinal spirochaete isolated from vervet monkeys may have been misidentified as Brachyspira aalborgi in previous studies.</title>
        <authorList>
            <person name="Phillips N.D."/>
            <person name="La T."/>
            <person name="Hampson D.J."/>
        </authorList>
    </citation>
    <scope>NUCLEOTIDE SEQUENCE [LARGE SCALE GENOMIC DNA]</scope>
    <source>
        <strain evidence="3 4">Z12</strain>
    </source>
</reference>
<comment type="caution">
    <text evidence="3">The sequence shown here is derived from an EMBL/GenBank/DDBJ whole genome shotgun (WGS) entry which is preliminary data.</text>
</comment>
<evidence type="ECO:0000259" key="2">
    <source>
        <dbReference type="PROSITE" id="PS50943"/>
    </source>
</evidence>
<keyword evidence="4" id="KW-1185">Reference proteome</keyword>
<dbReference type="RefSeq" id="WP_137998101.1">
    <property type="nucleotide sequence ID" value="NZ_SJDU01000102.1"/>
</dbReference>
<sequence>METIGEILKNAREKKGLTIEKLEEKTRIVARYIKALEDDEFDKLPGEIYIKGFIRNLSDKLSLDSKLLLERYNLQINENKFEQELYKNDNKIVKPIKREIRARKKEKTSKENTNNVNNENQISNSEETEKEVKMLAISNINEEFNKAKPKIRSNISNPESDLLTATRRDLDRLKNSRKKIPVVTIIIILAILVLIAVGIFLIVNRNNNNRVSRINDNGNEIVKNINNSKSIQDVRAGNIINFKPMGISASIEFNRIGNVIDLNINGRDLSLSKGNPIIMDLSGNGINDFKITVLDIYDDLAKVEMERLEENQMVNAGFGSNNVGSNIQSEIFSNANLQVIDGETYILQNIEKSNINIEITARGFVYLRYFIDSGAPSTQNLLSGNTVNLEASDVIMFTIGNAGEVAVRVNGIIVKVGEAGETINKTIKWIRDLNDSTKYNLIMSDTR</sequence>
<evidence type="ECO:0000256" key="1">
    <source>
        <dbReference type="SAM" id="Phobius"/>
    </source>
</evidence>
<keyword evidence="1" id="KW-0472">Membrane</keyword>
<dbReference type="Proteomes" id="UP000310168">
    <property type="component" value="Unassembled WGS sequence"/>
</dbReference>
<evidence type="ECO:0000313" key="3">
    <source>
        <dbReference type="EMBL" id="TKZ35432.1"/>
    </source>
</evidence>
<evidence type="ECO:0000313" key="4">
    <source>
        <dbReference type="Proteomes" id="UP000310168"/>
    </source>
</evidence>
<accession>A0ABY2TRF2</accession>
<feature type="transmembrane region" description="Helical" evidence="1">
    <location>
        <begin position="182"/>
        <end position="203"/>
    </location>
</feature>